<dbReference type="SUPFAM" id="SSF47384">
    <property type="entry name" value="Homodimeric domain of signal transducing histidine kinase"/>
    <property type="match status" value="1"/>
</dbReference>
<evidence type="ECO:0000256" key="6">
    <source>
        <dbReference type="ARBA" id="ARBA00022679"/>
    </source>
</evidence>
<evidence type="ECO:0000259" key="12">
    <source>
        <dbReference type="PROSITE" id="PS50109"/>
    </source>
</evidence>
<evidence type="ECO:0000256" key="4">
    <source>
        <dbReference type="ARBA" id="ARBA00022475"/>
    </source>
</evidence>
<accession>A0A418VSM1</accession>
<organism evidence="13 14">
    <name type="scientific">Azospirillum cavernae</name>
    <dbReference type="NCBI Taxonomy" id="2320860"/>
    <lineage>
        <taxon>Bacteria</taxon>
        <taxon>Pseudomonadati</taxon>
        <taxon>Pseudomonadota</taxon>
        <taxon>Alphaproteobacteria</taxon>
        <taxon>Rhodospirillales</taxon>
        <taxon>Azospirillaceae</taxon>
        <taxon>Azospirillum</taxon>
    </lineage>
</organism>
<dbReference type="Gene3D" id="3.30.450.20">
    <property type="entry name" value="PAS domain"/>
    <property type="match status" value="2"/>
</dbReference>
<dbReference type="PANTHER" id="PTHR43047">
    <property type="entry name" value="TWO-COMPONENT HISTIDINE PROTEIN KINASE"/>
    <property type="match status" value="1"/>
</dbReference>
<dbReference type="PRINTS" id="PR00344">
    <property type="entry name" value="BCTRLSENSOR"/>
</dbReference>
<dbReference type="CDD" id="cd00082">
    <property type="entry name" value="HisKA"/>
    <property type="match status" value="1"/>
</dbReference>
<comment type="caution">
    <text evidence="13">The sequence shown here is derived from an EMBL/GenBank/DDBJ whole genome shotgun (WGS) entry which is preliminary data.</text>
</comment>
<evidence type="ECO:0000256" key="11">
    <source>
        <dbReference type="ARBA" id="ARBA00023136"/>
    </source>
</evidence>
<evidence type="ECO:0000256" key="9">
    <source>
        <dbReference type="ARBA" id="ARBA00022840"/>
    </source>
</evidence>
<evidence type="ECO:0000256" key="3">
    <source>
        <dbReference type="ARBA" id="ARBA00012438"/>
    </source>
</evidence>
<comment type="catalytic activity">
    <reaction evidence="1">
        <text>ATP + protein L-histidine = ADP + protein N-phospho-L-histidine.</text>
        <dbReference type="EC" id="2.7.13.3"/>
    </reaction>
</comment>
<dbReference type="EC" id="2.7.13.3" evidence="3"/>
<dbReference type="AlphaFoldDB" id="A0A418VSM1"/>
<keyword evidence="6" id="KW-0808">Transferase</keyword>
<evidence type="ECO:0000256" key="10">
    <source>
        <dbReference type="ARBA" id="ARBA00023012"/>
    </source>
</evidence>
<evidence type="ECO:0000256" key="7">
    <source>
        <dbReference type="ARBA" id="ARBA00022741"/>
    </source>
</evidence>
<dbReference type="SUPFAM" id="SSF55874">
    <property type="entry name" value="ATPase domain of HSP90 chaperone/DNA topoisomerase II/histidine kinase"/>
    <property type="match status" value="1"/>
</dbReference>
<dbReference type="FunFam" id="1.10.287.130:FF:000038">
    <property type="entry name" value="Sensory transduction histidine kinase"/>
    <property type="match status" value="1"/>
</dbReference>
<dbReference type="Gene3D" id="3.30.565.10">
    <property type="entry name" value="Histidine kinase-like ATPase, C-terminal domain"/>
    <property type="match status" value="1"/>
</dbReference>
<dbReference type="Gene3D" id="1.10.287.130">
    <property type="match status" value="1"/>
</dbReference>
<dbReference type="PANTHER" id="PTHR43047:SF72">
    <property type="entry name" value="OSMOSENSING HISTIDINE PROTEIN KINASE SLN1"/>
    <property type="match status" value="1"/>
</dbReference>
<evidence type="ECO:0000313" key="13">
    <source>
        <dbReference type="EMBL" id="RJF79485.1"/>
    </source>
</evidence>
<dbReference type="CDD" id="cd16922">
    <property type="entry name" value="HATPase_EvgS-ArcB-TorS-like"/>
    <property type="match status" value="1"/>
</dbReference>
<keyword evidence="8 13" id="KW-0418">Kinase</keyword>
<dbReference type="Proteomes" id="UP000283458">
    <property type="component" value="Unassembled WGS sequence"/>
</dbReference>
<keyword evidence="7" id="KW-0547">Nucleotide-binding</keyword>
<dbReference type="InterPro" id="IPR005467">
    <property type="entry name" value="His_kinase_dom"/>
</dbReference>
<comment type="subcellular location">
    <subcellularLocation>
        <location evidence="2">Cell membrane</location>
    </subcellularLocation>
</comment>
<evidence type="ECO:0000256" key="2">
    <source>
        <dbReference type="ARBA" id="ARBA00004236"/>
    </source>
</evidence>
<dbReference type="CDD" id="cd12914">
    <property type="entry name" value="PDC1_DGC_like"/>
    <property type="match status" value="1"/>
</dbReference>
<dbReference type="EMBL" id="QYUL01000003">
    <property type="protein sequence ID" value="RJF79485.1"/>
    <property type="molecule type" value="Genomic_DNA"/>
</dbReference>
<keyword evidence="9" id="KW-0067">ATP-binding</keyword>
<keyword evidence="4" id="KW-1003">Cell membrane</keyword>
<dbReference type="SMART" id="SM00387">
    <property type="entry name" value="HATPase_c"/>
    <property type="match status" value="1"/>
</dbReference>
<dbReference type="GO" id="GO:0005524">
    <property type="term" value="F:ATP binding"/>
    <property type="evidence" value="ECO:0007669"/>
    <property type="project" value="UniProtKB-KW"/>
</dbReference>
<dbReference type="GO" id="GO:0005886">
    <property type="term" value="C:plasma membrane"/>
    <property type="evidence" value="ECO:0007669"/>
    <property type="project" value="UniProtKB-SubCell"/>
</dbReference>
<dbReference type="Pfam" id="PF02518">
    <property type="entry name" value="HATPase_c"/>
    <property type="match status" value="1"/>
</dbReference>
<dbReference type="GO" id="GO:0009927">
    <property type="term" value="F:histidine phosphotransfer kinase activity"/>
    <property type="evidence" value="ECO:0007669"/>
    <property type="project" value="TreeGrafter"/>
</dbReference>
<dbReference type="InterPro" id="IPR003594">
    <property type="entry name" value="HATPase_dom"/>
</dbReference>
<dbReference type="OrthoDB" id="9813151at2"/>
<keyword evidence="5" id="KW-0597">Phosphoprotein</keyword>
<feature type="domain" description="Histidine kinase" evidence="12">
    <location>
        <begin position="363"/>
        <end position="582"/>
    </location>
</feature>
<keyword evidence="11" id="KW-0472">Membrane</keyword>
<keyword evidence="14" id="KW-1185">Reference proteome</keyword>
<evidence type="ECO:0000256" key="5">
    <source>
        <dbReference type="ARBA" id="ARBA00022553"/>
    </source>
</evidence>
<sequence>MSAFGLLLILGLNAMIGADLLREHDDLMARAREETQSLSLILERQATDSVTGVGKVLAGVAEVLDVRADRWDRGDPDVRALLRRQAALSPLIRALLVISADGRPIHDSGARVPADLDLSDRDYLTTQRDGTAAGNFLGVPVRGRVSGNWFVSMSRRLETPDGRFAGVVAAVIEPAAFRAFYEALKLRNDAVVTLYHANGPMMARFPVHDPVPVLSAHPSADPAPSPAASLTVGPQGAEFLANSSDGPSRILSVRRSVEVPLVVTVSLSTDQVLSPWRGKVKISIAVAVCGSVMLGFLTLVLVREAGRREAMLVDLQSSESALRDSQQRLIQDIAGRYRAEAELIAAKQASDAANRAKTQFLANMSHELRTPLNAIIGFAEALETGIFGRMTGKQTEYVGDIRRSGQHLLSLINDILDTTKVESGKYALHEEIVDIRNVVEQSLRSVASQVAEKSIDLAATAATDLPSLYADERALRQILLNLLSNAVKFTPANGRVTVMVDASERNLRIRVTDTGIGIPQGELMLVMEPFHQVDNSHTRRYAGTGLGLPLVKSLVEMQEGRFLLTSTVGRGTTATILFPATRLRRSQAEASPSPRVPELLV</sequence>
<name>A0A418VSM1_9PROT</name>
<proteinExistence type="predicted"/>
<dbReference type="InterPro" id="IPR036890">
    <property type="entry name" value="HATPase_C_sf"/>
</dbReference>
<dbReference type="InterPro" id="IPR004358">
    <property type="entry name" value="Sig_transdc_His_kin-like_C"/>
</dbReference>
<dbReference type="GO" id="GO:0000155">
    <property type="term" value="F:phosphorelay sensor kinase activity"/>
    <property type="evidence" value="ECO:0007669"/>
    <property type="project" value="InterPro"/>
</dbReference>
<gene>
    <name evidence="13" type="ORF">D3877_22215</name>
</gene>
<evidence type="ECO:0000256" key="8">
    <source>
        <dbReference type="ARBA" id="ARBA00022777"/>
    </source>
</evidence>
<dbReference type="SMART" id="SM00388">
    <property type="entry name" value="HisKA"/>
    <property type="match status" value="1"/>
</dbReference>
<evidence type="ECO:0000313" key="14">
    <source>
        <dbReference type="Proteomes" id="UP000283458"/>
    </source>
</evidence>
<evidence type="ECO:0000256" key="1">
    <source>
        <dbReference type="ARBA" id="ARBA00000085"/>
    </source>
</evidence>
<reference evidence="13 14" key="1">
    <citation type="submission" date="2018-09" db="EMBL/GenBank/DDBJ databases">
        <authorList>
            <person name="Zhu H."/>
        </authorList>
    </citation>
    <scope>NUCLEOTIDE SEQUENCE [LARGE SCALE GENOMIC DNA]</scope>
    <source>
        <strain evidence="13 14">K2W22B-5</strain>
    </source>
</reference>
<dbReference type="FunFam" id="3.30.565.10:FF:000023">
    <property type="entry name" value="PAS domain-containing sensor histidine kinase"/>
    <property type="match status" value="1"/>
</dbReference>
<protein>
    <recommendedName>
        <fullName evidence="3">histidine kinase</fullName>
        <ecNumber evidence="3">2.7.13.3</ecNumber>
    </recommendedName>
</protein>
<keyword evidence="10" id="KW-0902">Two-component regulatory system</keyword>
<dbReference type="PROSITE" id="PS50109">
    <property type="entry name" value="HIS_KIN"/>
    <property type="match status" value="1"/>
</dbReference>
<dbReference type="InterPro" id="IPR036097">
    <property type="entry name" value="HisK_dim/P_sf"/>
</dbReference>
<dbReference type="Pfam" id="PF00512">
    <property type="entry name" value="HisKA"/>
    <property type="match status" value="1"/>
</dbReference>
<dbReference type="InterPro" id="IPR003661">
    <property type="entry name" value="HisK_dim/P_dom"/>
</dbReference>
<dbReference type="RefSeq" id="WP_119832940.1">
    <property type="nucleotide sequence ID" value="NZ_QYUL01000003.1"/>
</dbReference>
<dbReference type="CDD" id="cd12915">
    <property type="entry name" value="PDC2_DGC_like"/>
    <property type="match status" value="1"/>
</dbReference>